<dbReference type="GO" id="GO:0000981">
    <property type="term" value="F:DNA-binding transcription factor activity, RNA polymerase II-specific"/>
    <property type="evidence" value="ECO:0007669"/>
    <property type="project" value="InterPro"/>
</dbReference>
<dbReference type="GO" id="GO:0006351">
    <property type="term" value="P:DNA-templated transcription"/>
    <property type="evidence" value="ECO:0007669"/>
    <property type="project" value="InterPro"/>
</dbReference>
<dbReference type="InterPro" id="IPR036864">
    <property type="entry name" value="Zn2-C6_fun-type_DNA-bd_sf"/>
</dbReference>
<evidence type="ECO:0000256" key="2">
    <source>
        <dbReference type="ARBA" id="ARBA00022723"/>
    </source>
</evidence>
<feature type="region of interest" description="Disordered" evidence="8">
    <location>
        <begin position="1"/>
        <end position="40"/>
    </location>
</feature>
<dbReference type="SMART" id="SM00906">
    <property type="entry name" value="Fungal_trans"/>
    <property type="match status" value="1"/>
</dbReference>
<evidence type="ECO:0000256" key="4">
    <source>
        <dbReference type="ARBA" id="ARBA00023015"/>
    </source>
</evidence>
<accession>A0A9P6VWJ6</accession>
<dbReference type="PANTHER" id="PTHR31313:SF81">
    <property type="entry name" value="TY1 ENHANCER ACTIVATOR"/>
    <property type="match status" value="1"/>
</dbReference>
<dbReference type="AlphaFoldDB" id="A0A9P6VWJ6"/>
<organism evidence="10 11">
    <name type="scientific">Rhodotorula mucilaginosa</name>
    <name type="common">Yeast</name>
    <name type="synonym">Rhodotorula rubra</name>
    <dbReference type="NCBI Taxonomy" id="5537"/>
    <lineage>
        <taxon>Eukaryota</taxon>
        <taxon>Fungi</taxon>
        <taxon>Dikarya</taxon>
        <taxon>Basidiomycota</taxon>
        <taxon>Pucciniomycotina</taxon>
        <taxon>Microbotryomycetes</taxon>
        <taxon>Sporidiobolales</taxon>
        <taxon>Sporidiobolaceae</taxon>
        <taxon>Rhodotorula</taxon>
    </lineage>
</organism>
<dbReference type="Gene3D" id="4.10.240.10">
    <property type="entry name" value="Zn(2)-C6 fungal-type DNA-binding domain"/>
    <property type="match status" value="1"/>
</dbReference>
<dbReference type="EMBL" id="PUHQ01000075">
    <property type="protein sequence ID" value="KAG0657843.1"/>
    <property type="molecule type" value="Genomic_DNA"/>
</dbReference>
<keyword evidence="5" id="KW-0238">DNA-binding</keyword>
<reference evidence="10 11" key="1">
    <citation type="submission" date="2020-11" db="EMBL/GenBank/DDBJ databases">
        <title>Kefir isolates.</title>
        <authorList>
            <person name="Marcisauskas S."/>
            <person name="Kim Y."/>
            <person name="Blasche S."/>
        </authorList>
    </citation>
    <scope>NUCLEOTIDE SEQUENCE [LARGE SCALE GENOMIC DNA]</scope>
    <source>
        <strain evidence="10 11">KR</strain>
    </source>
</reference>
<dbReference type="PANTHER" id="PTHR31313">
    <property type="entry name" value="TY1 ENHANCER ACTIVATOR"/>
    <property type="match status" value="1"/>
</dbReference>
<evidence type="ECO:0000313" key="10">
    <source>
        <dbReference type="EMBL" id="KAG0657843.1"/>
    </source>
</evidence>
<dbReference type="Pfam" id="PF04082">
    <property type="entry name" value="Fungal_trans"/>
    <property type="match status" value="1"/>
</dbReference>
<protein>
    <recommendedName>
        <fullName evidence="9">Xylanolytic transcriptional activator regulatory domain-containing protein</fullName>
    </recommendedName>
</protein>
<dbReference type="InterPro" id="IPR001138">
    <property type="entry name" value="Zn2Cys6_DnaBD"/>
</dbReference>
<evidence type="ECO:0000259" key="9">
    <source>
        <dbReference type="SMART" id="SM00906"/>
    </source>
</evidence>
<keyword evidence="6" id="KW-0804">Transcription</keyword>
<dbReference type="OrthoDB" id="2154091at2759"/>
<evidence type="ECO:0000256" key="6">
    <source>
        <dbReference type="ARBA" id="ARBA00023163"/>
    </source>
</evidence>
<keyword evidence="2" id="KW-0479">Metal-binding</keyword>
<comment type="caution">
    <text evidence="10">The sequence shown here is derived from an EMBL/GenBank/DDBJ whole genome shotgun (WGS) entry which is preliminary data.</text>
</comment>
<keyword evidence="3" id="KW-0862">Zinc</keyword>
<gene>
    <name evidence="10" type="ORF">C6P46_006205</name>
</gene>
<dbReference type="InterPro" id="IPR051615">
    <property type="entry name" value="Transcr_Regulatory_Elem"/>
</dbReference>
<feature type="region of interest" description="Disordered" evidence="8">
    <location>
        <begin position="603"/>
        <end position="637"/>
    </location>
</feature>
<dbReference type="GO" id="GO:0005634">
    <property type="term" value="C:nucleus"/>
    <property type="evidence" value="ECO:0007669"/>
    <property type="project" value="UniProtKB-SubCell"/>
</dbReference>
<feature type="domain" description="Xylanolytic transcriptional activator regulatory" evidence="9">
    <location>
        <begin position="309"/>
        <end position="386"/>
    </location>
</feature>
<dbReference type="GO" id="GO:0008270">
    <property type="term" value="F:zinc ion binding"/>
    <property type="evidence" value="ECO:0007669"/>
    <property type="project" value="InterPro"/>
</dbReference>
<dbReference type="Proteomes" id="UP000777482">
    <property type="component" value="Unassembled WGS sequence"/>
</dbReference>
<dbReference type="GO" id="GO:0003677">
    <property type="term" value="F:DNA binding"/>
    <property type="evidence" value="ECO:0007669"/>
    <property type="project" value="UniProtKB-KW"/>
</dbReference>
<dbReference type="CDD" id="cd12148">
    <property type="entry name" value="fungal_TF_MHR"/>
    <property type="match status" value="1"/>
</dbReference>
<evidence type="ECO:0000256" key="1">
    <source>
        <dbReference type="ARBA" id="ARBA00004123"/>
    </source>
</evidence>
<feature type="compositionally biased region" description="Pro residues" evidence="8">
    <location>
        <begin position="603"/>
        <end position="617"/>
    </location>
</feature>
<feature type="region of interest" description="Disordered" evidence="8">
    <location>
        <begin position="126"/>
        <end position="149"/>
    </location>
</feature>
<keyword evidence="4" id="KW-0805">Transcription regulation</keyword>
<proteinExistence type="predicted"/>
<dbReference type="Pfam" id="PF00172">
    <property type="entry name" value="Zn_clus"/>
    <property type="match status" value="1"/>
</dbReference>
<sequence length="768" mass="83178">MLNRRRSETEPRKAVSSTTESARRSRTNASRAKSKCDGGNPCSTCQLYHDECSYSVDTDGRKPPARHYVAALEERIKVLEGMLNGPAMDEGEDGAEDSTAAGLDRLKLDEETFEFLQYGPTSAFQHLGEPSGIATSPGSTDDARLSKSPVASLPRAAGSFLDRRMSSTPSGPLEWSRYLPERVAQDWDEPLHEDLLRRFFTYFNGWCWWVDETAFRHDLAVCLGGGSSASTPPRTSNYSPLLHNALLSLACSFSDDPRIVSDKVAISDALAAQAKSELEREGERPTLATLQGLLLIGSHGSGSGRQGIGYIYSGIAFRMLHTLGLGIDCSQYVERGVLSEEARSARDRTLFLAYVQDKLWSAYVGRNPSVLRAQLEPSLPSIDRQLDRQPWSPLPGDCSSDPPPKPTPGYLSSTFHYTCRLAVIEERIMTTVYALRVNLQSPVLLNRISELNVELETWFAALPAELRIAPQTSRPPAPHIIMVNAYFHFCSILLHRPFPQNESAIKRCTSAATRIVGLFELYQRSPGLRYAPISATQFAFAAATTHLLALVTTDAKVHGRRAEDARNGTEACGRILREMGRAHACALQTATIFEGLVQKWCPPPADLQSPPPAPPVTAGPSGSSDPALSAAQQALDPESELAKTLRAMGWTPPTNAGTSAPPAFAVPSPAPSSMSALGVETFPAPSHSNSTPSFQQGAQAAPFAYPPYNNTPLWPFFAPTAHHPPPMPNNAPLSDDVLASLLSAEGRGATDFGAGSSYPFWGGYTGLQ</sequence>
<feature type="compositionally biased region" description="Basic and acidic residues" evidence="8">
    <location>
        <begin position="1"/>
        <end position="13"/>
    </location>
</feature>
<name>A0A9P6VWJ6_RHOMI</name>
<evidence type="ECO:0000313" key="11">
    <source>
        <dbReference type="Proteomes" id="UP000777482"/>
    </source>
</evidence>
<keyword evidence="7" id="KW-0539">Nucleus</keyword>
<keyword evidence="11" id="KW-1185">Reference proteome</keyword>
<dbReference type="CDD" id="cd00067">
    <property type="entry name" value="GAL4"/>
    <property type="match status" value="1"/>
</dbReference>
<comment type="subcellular location">
    <subcellularLocation>
        <location evidence="1">Nucleus</location>
    </subcellularLocation>
</comment>
<evidence type="ECO:0000256" key="5">
    <source>
        <dbReference type="ARBA" id="ARBA00023125"/>
    </source>
</evidence>
<evidence type="ECO:0000256" key="8">
    <source>
        <dbReference type="SAM" id="MobiDB-lite"/>
    </source>
</evidence>
<dbReference type="InterPro" id="IPR007219">
    <property type="entry name" value="XnlR_reg_dom"/>
</dbReference>
<evidence type="ECO:0000256" key="3">
    <source>
        <dbReference type="ARBA" id="ARBA00022833"/>
    </source>
</evidence>
<evidence type="ECO:0000256" key="7">
    <source>
        <dbReference type="ARBA" id="ARBA00023242"/>
    </source>
</evidence>